<dbReference type="GO" id="GO:0042450">
    <property type="term" value="P:L-arginine biosynthetic process via ornithine"/>
    <property type="evidence" value="ECO:0007669"/>
    <property type="project" value="UniProtKB-UniRule"/>
</dbReference>
<evidence type="ECO:0000256" key="4">
    <source>
        <dbReference type="ARBA" id="ARBA00048772"/>
    </source>
</evidence>
<dbReference type="InterPro" id="IPR006131">
    <property type="entry name" value="Asp_carbamoyltransf_Asp/Orn-bd"/>
</dbReference>
<organism evidence="8 9">
    <name type="scientific">Candidatus Nitrosocosmicus oleophilus</name>
    <dbReference type="NCBI Taxonomy" id="1353260"/>
    <lineage>
        <taxon>Archaea</taxon>
        <taxon>Nitrososphaerota</taxon>
        <taxon>Nitrososphaeria</taxon>
        <taxon>Nitrososphaerales</taxon>
        <taxon>Nitrososphaeraceae</taxon>
        <taxon>Candidatus Nitrosocosmicus</taxon>
    </lineage>
</organism>
<keyword evidence="9" id="KW-1185">Reference proteome</keyword>
<dbReference type="AlphaFoldDB" id="A0A654M229"/>
<evidence type="ECO:0000256" key="2">
    <source>
        <dbReference type="ARBA" id="ARBA00013007"/>
    </source>
</evidence>
<dbReference type="EMBL" id="CP012850">
    <property type="protein sequence ID" value="ALI37495.1"/>
    <property type="molecule type" value="Genomic_DNA"/>
</dbReference>
<evidence type="ECO:0000256" key="3">
    <source>
        <dbReference type="ARBA" id="ARBA00022679"/>
    </source>
</evidence>
<dbReference type="FunFam" id="3.40.50.1370:FF:000008">
    <property type="entry name" value="Ornithine carbamoyltransferase"/>
    <property type="match status" value="1"/>
</dbReference>
<feature type="binding site" evidence="5">
    <location>
        <position position="226"/>
    </location>
    <ligand>
        <name>L-ornithine</name>
        <dbReference type="ChEBI" id="CHEBI:46911"/>
    </ligand>
</feature>
<dbReference type="Pfam" id="PF00185">
    <property type="entry name" value="OTCace"/>
    <property type="match status" value="1"/>
</dbReference>
<name>A0A654M229_9ARCH</name>
<dbReference type="Proteomes" id="UP000058925">
    <property type="component" value="Chromosome"/>
</dbReference>
<dbReference type="PRINTS" id="PR00102">
    <property type="entry name" value="OTCASE"/>
</dbReference>
<feature type="binding site" evidence="5">
    <location>
        <begin position="53"/>
        <end position="56"/>
    </location>
    <ligand>
        <name>carbamoyl phosphate</name>
        <dbReference type="ChEBI" id="CHEBI:58228"/>
    </ligand>
</feature>
<dbReference type="GO" id="GO:0019240">
    <property type="term" value="P:citrulline biosynthetic process"/>
    <property type="evidence" value="ECO:0007669"/>
    <property type="project" value="TreeGrafter"/>
</dbReference>
<dbReference type="InterPro" id="IPR036901">
    <property type="entry name" value="Asp/Orn_carbamoylTrfase_sf"/>
</dbReference>
<dbReference type="Pfam" id="PF02729">
    <property type="entry name" value="OTCace_N"/>
    <property type="match status" value="1"/>
</dbReference>
<dbReference type="OrthoDB" id="4696at2157"/>
<dbReference type="RefSeq" id="WP_196816556.1">
    <property type="nucleotide sequence ID" value="NZ_CP012850.1"/>
</dbReference>
<dbReference type="GO" id="GO:0016597">
    <property type="term" value="F:amino acid binding"/>
    <property type="evidence" value="ECO:0007669"/>
    <property type="project" value="InterPro"/>
</dbReference>
<dbReference type="PANTHER" id="PTHR45753">
    <property type="entry name" value="ORNITHINE CARBAMOYLTRANSFERASE, MITOCHONDRIAL"/>
    <property type="match status" value="1"/>
</dbReference>
<comment type="catalytic activity">
    <reaction evidence="4 5">
        <text>carbamoyl phosphate + L-ornithine = L-citrulline + phosphate + H(+)</text>
        <dbReference type="Rhea" id="RHEA:19513"/>
        <dbReference type="ChEBI" id="CHEBI:15378"/>
        <dbReference type="ChEBI" id="CHEBI:43474"/>
        <dbReference type="ChEBI" id="CHEBI:46911"/>
        <dbReference type="ChEBI" id="CHEBI:57743"/>
        <dbReference type="ChEBI" id="CHEBI:58228"/>
        <dbReference type="EC" id="2.1.3.3"/>
    </reaction>
</comment>
<evidence type="ECO:0000313" key="9">
    <source>
        <dbReference type="Proteomes" id="UP000058925"/>
    </source>
</evidence>
<feature type="binding site" evidence="5">
    <location>
        <position position="80"/>
    </location>
    <ligand>
        <name>carbamoyl phosphate</name>
        <dbReference type="ChEBI" id="CHEBI:58228"/>
    </ligand>
</feature>
<dbReference type="NCBIfam" id="TIGR00658">
    <property type="entry name" value="orni_carb_tr"/>
    <property type="match status" value="1"/>
</dbReference>
<dbReference type="PROSITE" id="PS00097">
    <property type="entry name" value="CARBAMOYLTRANSFERASE"/>
    <property type="match status" value="1"/>
</dbReference>
<feature type="binding site" evidence="5">
    <location>
        <begin position="230"/>
        <end position="231"/>
    </location>
    <ligand>
        <name>L-ornithine</name>
        <dbReference type="ChEBI" id="CHEBI:46911"/>
    </ligand>
</feature>
<feature type="binding site" evidence="5">
    <location>
        <position position="295"/>
    </location>
    <ligand>
        <name>carbamoyl phosphate</name>
        <dbReference type="ChEBI" id="CHEBI:58228"/>
    </ligand>
</feature>
<dbReference type="PRINTS" id="PR00100">
    <property type="entry name" value="AOTCASE"/>
</dbReference>
<comment type="similarity">
    <text evidence="1 5">Belongs to the aspartate/ornithine carbamoyltransferase superfamily. OTCase family.</text>
</comment>
<reference evidence="9" key="1">
    <citation type="submission" date="2015-10" db="EMBL/GenBank/DDBJ databases">
        <title>Niche specialization of a soil ammonia-oxidizing archaeon, Candidatus Nitrosocosmicus oleophilus.</title>
        <authorList>
            <person name="Jung M.-Y."/>
            <person name="Rhee S.-K."/>
        </authorList>
    </citation>
    <scope>NUCLEOTIDE SEQUENCE [LARGE SCALE GENOMIC DNA]</scope>
    <source>
        <strain evidence="9">MY3</strain>
    </source>
</reference>
<evidence type="ECO:0000313" key="8">
    <source>
        <dbReference type="EMBL" id="ALI37495.1"/>
    </source>
</evidence>
<dbReference type="PANTHER" id="PTHR45753:SF3">
    <property type="entry name" value="ORNITHINE TRANSCARBAMYLASE, MITOCHONDRIAL"/>
    <property type="match status" value="1"/>
</dbReference>
<gene>
    <name evidence="8" type="primary">argF</name>
    <name evidence="8" type="ORF">NMY3_03311</name>
</gene>
<dbReference type="Gene3D" id="3.40.50.1370">
    <property type="entry name" value="Aspartate/ornithine carbamoyltransferase"/>
    <property type="match status" value="2"/>
</dbReference>
<keyword evidence="3 5" id="KW-0808">Transferase</keyword>
<dbReference type="InterPro" id="IPR024904">
    <property type="entry name" value="OTCase_ArgI"/>
</dbReference>
<keyword evidence="5" id="KW-0963">Cytoplasm</keyword>
<feature type="domain" description="Aspartate/ornithine carbamoyltransferase carbamoyl-P binding" evidence="7">
    <location>
        <begin position="4"/>
        <end position="144"/>
    </location>
</feature>
<dbReference type="EC" id="2.1.3.3" evidence="2 5"/>
<feature type="domain" description="Aspartate/ornithine carbamoyltransferase Asp/Orn-binding" evidence="6">
    <location>
        <begin position="151"/>
        <end position="304"/>
    </location>
</feature>
<evidence type="ECO:0000259" key="6">
    <source>
        <dbReference type="Pfam" id="PF00185"/>
    </source>
</evidence>
<dbReference type="GO" id="GO:0004585">
    <property type="term" value="F:ornithine carbamoyltransferase activity"/>
    <property type="evidence" value="ECO:0007669"/>
    <property type="project" value="UniProtKB-UniRule"/>
</dbReference>
<dbReference type="SUPFAM" id="SSF53671">
    <property type="entry name" value="Aspartate/ornithine carbamoyltransferase"/>
    <property type="match status" value="1"/>
</dbReference>
<dbReference type="InterPro" id="IPR006132">
    <property type="entry name" value="Asp/Orn_carbamoyltranf_P-bd"/>
</dbReference>
<sequence length="318" mass="35612">MKEDILSLQDLRSDQILAMLDHASSLKNQFKTQGSNLKYLNGKILGMIFQKPSTRTRISFETAMLQLGGHAINLSFNDLQLSRGESIQDTSKTISLYADILMARVYDHKDIEQLSEYSSIPVINGLSDLFHPCQILADLLTILEYKKKLRGINMAFIGDGNNVCNDLLLGCSKLGINIRVSTPLGFEPPNWVVEVARTSARKNESALLITSDPTEAVVAADVIVTDTHISIGKENEFDSREKIFFPKYQVNDDLVKYAKKDFIFMHCLPAKRGKEVTSQIIDGPHSVIWSEAENRLHVQKALLIKILGDSSVHNRNHS</sequence>
<proteinExistence type="inferred from homology"/>
<dbReference type="GO" id="GO:0005737">
    <property type="term" value="C:cytoplasm"/>
    <property type="evidence" value="ECO:0007669"/>
    <property type="project" value="UniProtKB-SubCell"/>
</dbReference>
<feature type="binding site" evidence="5">
    <location>
        <position position="162"/>
    </location>
    <ligand>
        <name>L-ornithine</name>
        <dbReference type="ChEBI" id="CHEBI:46911"/>
    </ligand>
</feature>
<feature type="binding site" evidence="5">
    <location>
        <begin position="131"/>
        <end position="134"/>
    </location>
    <ligand>
        <name>carbamoyl phosphate</name>
        <dbReference type="ChEBI" id="CHEBI:58228"/>
    </ligand>
</feature>
<evidence type="ECO:0000256" key="5">
    <source>
        <dbReference type="HAMAP-Rule" id="MF_01109"/>
    </source>
</evidence>
<dbReference type="InterPro" id="IPR006130">
    <property type="entry name" value="Asp/Orn_carbamoylTrfase"/>
</dbReference>
<protein>
    <recommendedName>
        <fullName evidence="2 5">Ornithine carbamoyltransferase</fullName>
        <shortName evidence="5">OTCase</shortName>
        <ecNumber evidence="2 5">2.1.3.3</ecNumber>
    </recommendedName>
</protein>
<accession>A0A654M229</accession>
<feature type="binding site" evidence="5">
    <location>
        <position position="104"/>
    </location>
    <ligand>
        <name>carbamoyl phosphate</name>
        <dbReference type="ChEBI" id="CHEBI:58228"/>
    </ligand>
</feature>
<comment type="subcellular location">
    <subcellularLocation>
        <location evidence="5">Cytoplasm</location>
    </subcellularLocation>
</comment>
<feature type="binding site" evidence="5">
    <location>
        <begin position="267"/>
        <end position="268"/>
    </location>
    <ligand>
        <name>carbamoyl phosphate</name>
        <dbReference type="ChEBI" id="CHEBI:58228"/>
    </ligand>
</feature>
<evidence type="ECO:0000256" key="1">
    <source>
        <dbReference type="ARBA" id="ARBA00007805"/>
    </source>
</evidence>
<dbReference type="KEGG" id="taa:NMY3_03311"/>
<evidence type="ECO:0000259" key="7">
    <source>
        <dbReference type="Pfam" id="PF02729"/>
    </source>
</evidence>
<dbReference type="GeneID" id="60423163"/>
<dbReference type="InterPro" id="IPR002292">
    <property type="entry name" value="Orn/put_carbamltrans"/>
</dbReference>
<dbReference type="HAMAP" id="MF_01109">
    <property type="entry name" value="OTCase"/>
    <property type="match status" value="1"/>
</dbReference>
<dbReference type="NCBIfam" id="NF001986">
    <property type="entry name" value="PRK00779.1"/>
    <property type="match status" value="1"/>
</dbReference>